<evidence type="ECO:0000313" key="2">
    <source>
        <dbReference type="EMBL" id="EGT49030.1"/>
    </source>
</evidence>
<name>G0PA64_CAEBE</name>
<reference evidence="3" key="1">
    <citation type="submission" date="2011-07" db="EMBL/GenBank/DDBJ databases">
        <authorList>
            <consortium name="Caenorhabditis brenneri Sequencing and Analysis Consortium"/>
            <person name="Wilson R.K."/>
        </authorList>
    </citation>
    <scope>NUCLEOTIDE SEQUENCE [LARGE SCALE GENOMIC DNA]</scope>
    <source>
        <strain evidence="3">PB2801</strain>
    </source>
</reference>
<keyword evidence="3" id="KW-1185">Reference proteome</keyword>
<feature type="region of interest" description="Disordered" evidence="1">
    <location>
        <begin position="73"/>
        <end position="96"/>
    </location>
</feature>
<protein>
    <submittedName>
        <fullName evidence="2">Uncharacterized protein</fullName>
    </submittedName>
</protein>
<dbReference type="AlphaFoldDB" id="G0PA64"/>
<dbReference type="EMBL" id="GL380167">
    <property type="protein sequence ID" value="EGT49030.1"/>
    <property type="molecule type" value="Genomic_DNA"/>
</dbReference>
<evidence type="ECO:0000313" key="3">
    <source>
        <dbReference type="Proteomes" id="UP000008068"/>
    </source>
</evidence>
<dbReference type="InParanoid" id="G0PA64"/>
<evidence type="ECO:0000256" key="1">
    <source>
        <dbReference type="SAM" id="MobiDB-lite"/>
    </source>
</evidence>
<dbReference type="HOGENOM" id="CLU_2361576_0_0_1"/>
<accession>G0PA64</accession>
<proteinExistence type="predicted"/>
<dbReference type="Proteomes" id="UP000008068">
    <property type="component" value="Unassembled WGS sequence"/>
</dbReference>
<sequence length="96" mass="10916">MSHPTEKDETLHKIVDTIRDGMEEILGALRATINAIRNNPLIRHVELDNEVQREIENNAHANRNRANQFNAAGEVAENDGRVQNPAYREFIDEDLG</sequence>
<organism evidence="3">
    <name type="scientific">Caenorhabditis brenneri</name>
    <name type="common">Nematode worm</name>
    <dbReference type="NCBI Taxonomy" id="135651"/>
    <lineage>
        <taxon>Eukaryota</taxon>
        <taxon>Metazoa</taxon>
        <taxon>Ecdysozoa</taxon>
        <taxon>Nematoda</taxon>
        <taxon>Chromadorea</taxon>
        <taxon>Rhabditida</taxon>
        <taxon>Rhabditina</taxon>
        <taxon>Rhabditomorpha</taxon>
        <taxon>Rhabditoidea</taxon>
        <taxon>Rhabditidae</taxon>
        <taxon>Peloderinae</taxon>
        <taxon>Caenorhabditis</taxon>
    </lineage>
</organism>
<gene>
    <name evidence="2" type="ORF">CAEBREN_09612</name>
</gene>